<name>A0A914BJY3_PATMI</name>
<evidence type="ECO:0000313" key="6">
    <source>
        <dbReference type="EnsemblMetazoa" id="XP_038076414.1"/>
    </source>
</evidence>
<dbReference type="OMA" id="VPIDRYK"/>
<dbReference type="PANTHER" id="PTHR14209:SF19">
    <property type="entry name" value="ISOAMYL ACETATE-HYDROLYZING ESTERASE 1 HOMOLOG"/>
    <property type="match status" value="1"/>
</dbReference>
<dbReference type="Proteomes" id="UP000887568">
    <property type="component" value="Unplaced"/>
</dbReference>
<evidence type="ECO:0000256" key="2">
    <source>
        <dbReference type="ARBA" id="ARBA00024673"/>
    </source>
</evidence>
<accession>A0A914BJY3</accession>
<evidence type="ECO:0000259" key="5">
    <source>
        <dbReference type="Pfam" id="PF13472"/>
    </source>
</evidence>
<feature type="domain" description="SGNH hydrolase-type esterase" evidence="5">
    <location>
        <begin position="8"/>
        <end position="191"/>
    </location>
</feature>
<comment type="similarity">
    <text evidence="3">Belongs to the 'GDSL' lipolytic enzyme family. IAH1 subfamily.</text>
</comment>
<sequence>MSWPKVVLFGDSLTQAAFSNGGWGAALADKLQRKCDVLSRGFSGYNSTWGRIILPRCIPKDDLPHVAMVTIFFGANDSALEVTASPKYVSVDDFRGNLQGMVKYLEDGGIDPKNVIIISPPALDDKVWSAGCEKNGGPVNRKNSNTGLYAKACRRVAEDCCTGILDLWTLMQKEENWQRFLEDGLHLSESGSGFLAGHLTEMAVSRVGHLPDQLPDWKDIDLVNPEKSLLA</sequence>
<keyword evidence="1" id="KW-0378">Hydrolase</keyword>
<dbReference type="GO" id="GO:0016787">
    <property type="term" value="F:hydrolase activity"/>
    <property type="evidence" value="ECO:0007669"/>
    <property type="project" value="UniProtKB-KW"/>
</dbReference>
<dbReference type="EnsemblMetazoa" id="XM_038220486.1">
    <property type="protein sequence ID" value="XP_038076414.1"/>
    <property type="gene ID" value="LOC119744528"/>
</dbReference>
<organism evidence="6 7">
    <name type="scientific">Patiria miniata</name>
    <name type="common">Bat star</name>
    <name type="synonym">Asterina miniata</name>
    <dbReference type="NCBI Taxonomy" id="46514"/>
    <lineage>
        <taxon>Eukaryota</taxon>
        <taxon>Metazoa</taxon>
        <taxon>Echinodermata</taxon>
        <taxon>Eleutherozoa</taxon>
        <taxon>Asterozoa</taxon>
        <taxon>Asteroidea</taxon>
        <taxon>Valvatacea</taxon>
        <taxon>Valvatida</taxon>
        <taxon>Asterinidae</taxon>
        <taxon>Patiria</taxon>
    </lineage>
</organism>
<dbReference type="PANTHER" id="PTHR14209">
    <property type="entry name" value="ISOAMYL ACETATE-HYDROLYZING ESTERASE 1"/>
    <property type="match status" value="1"/>
</dbReference>
<evidence type="ECO:0000313" key="7">
    <source>
        <dbReference type="Proteomes" id="UP000887568"/>
    </source>
</evidence>
<dbReference type="OrthoDB" id="671439at2759"/>
<dbReference type="InterPro" id="IPR036514">
    <property type="entry name" value="SGNH_hydro_sf"/>
</dbReference>
<dbReference type="InterPro" id="IPR045136">
    <property type="entry name" value="Iah1-like"/>
</dbReference>
<evidence type="ECO:0000256" key="1">
    <source>
        <dbReference type="ARBA" id="ARBA00022801"/>
    </source>
</evidence>
<comment type="function">
    <text evidence="2">Probable lipase.</text>
</comment>
<dbReference type="SUPFAM" id="SSF52266">
    <property type="entry name" value="SGNH hydrolase"/>
    <property type="match status" value="1"/>
</dbReference>
<dbReference type="Gene3D" id="3.40.50.1110">
    <property type="entry name" value="SGNH hydrolase"/>
    <property type="match status" value="1"/>
</dbReference>
<evidence type="ECO:0000256" key="4">
    <source>
        <dbReference type="ARBA" id="ARBA00026152"/>
    </source>
</evidence>
<dbReference type="FunFam" id="3.40.50.1110:FF:000002">
    <property type="entry name" value="isoamyl acetate-hydrolyzing esterase 1 homolog"/>
    <property type="match status" value="1"/>
</dbReference>
<dbReference type="Pfam" id="PF13472">
    <property type="entry name" value="Lipase_GDSL_2"/>
    <property type="match status" value="1"/>
</dbReference>
<dbReference type="GeneID" id="119744528"/>
<dbReference type="AlphaFoldDB" id="A0A914BJY3"/>
<dbReference type="InterPro" id="IPR013830">
    <property type="entry name" value="SGNH_hydro"/>
</dbReference>
<reference evidence="6" key="1">
    <citation type="submission" date="2022-11" db="UniProtKB">
        <authorList>
            <consortium name="EnsemblMetazoa"/>
        </authorList>
    </citation>
    <scope>IDENTIFICATION</scope>
</reference>
<protein>
    <recommendedName>
        <fullName evidence="4">Isoamyl acetate-hydrolyzing esterase 1 homolog</fullName>
    </recommendedName>
</protein>
<keyword evidence="7" id="KW-1185">Reference proteome</keyword>
<evidence type="ECO:0000256" key="3">
    <source>
        <dbReference type="ARBA" id="ARBA00025755"/>
    </source>
</evidence>
<dbReference type="RefSeq" id="XP_038076414.1">
    <property type="nucleotide sequence ID" value="XM_038220486.1"/>
</dbReference>
<proteinExistence type="inferred from homology"/>
<dbReference type="CDD" id="cd01838">
    <property type="entry name" value="Isoamyl_acetate_hydrolase_like"/>
    <property type="match status" value="1"/>
</dbReference>